<feature type="chain" id="PRO_5040167600" evidence="1">
    <location>
        <begin position="25"/>
        <end position="115"/>
    </location>
</feature>
<comment type="caution">
    <text evidence="2">The sequence shown here is derived from an EMBL/GenBank/DDBJ whole genome shotgun (WGS) entry which is preliminary data.</text>
</comment>
<dbReference type="EMBL" id="JAMYWD010000001">
    <property type="protein sequence ID" value="KAJ4980596.1"/>
    <property type="molecule type" value="Genomic_DNA"/>
</dbReference>
<feature type="signal peptide" evidence="1">
    <location>
        <begin position="1"/>
        <end position="24"/>
    </location>
</feature>
<organism evidence="2 3">
    <name type="scientific">Protea cynaroides</name>
    <dbReference type="NCBI Taxonomy" id="273540"/>
    <lineage>
        <taxon>Eukaryota</taxon>
        <taxon>Viridiplantae</taxon>
        <taxon>Streptophyta</taxon>
        <taxon>Embryophyta</taxon>
        <taxon>Tracheophyta</taxon>
        <taxon>Spermatophyta</taxon>
        <taxon>Magnoliopsida</taxon>
        <taxon>Proteales</taxon>
        <taxon>Proteaceae</taxon>
        <taxon>Protea</taxon>
    </lineage>
</organism>
<reference evidence="2" key="1">
    <citation type="journal article" date="2023" name="Plant J.">
        <title>The genome of the king protea, Protea cynaroides.</title>
        <authorList>
            <person name="Chang J."/>
            <person name="Duong T.A."/>
            <person name="Schoeman C."/>
            <person name="Ma X."/>
            <person name="Roodt D."/>
            <person name="Barker N."/>
            <person name="Li Z."/>
            <person name="Van de Peer Y."/>
            <person name="Mizrachi E."/>
        </authorList>
    </citation>
    <scope>NUCLEOTIDE SEQUENCE</scope>
    <source>
        <tissue evidence="2">Young leaves</tissue>
    </source>
</reference>
<gene>
    <name evidence="2" type="ORF">NE237_031433</name>
</gene>
<evidence type="ECO:0000256" key="1">
    <source>
        <dbReference type="SAM" id="SignalP"/>
    </source>
</evidence>
<evidence type="ECO:0000313" key="2">
    <source>
        <dbReference type="EMBL" id="KAJ4980596.1"/>
    </source>
</evidence>
<keyword evidence="3" id="KW-1185">Reference proteome</keyword>
<dbReference type="AlphaFoldDB" id="A0A9Q0L243"/>
<evidence type="ECO:0000313" key="3">
    <source>
        <dbReference type="Proteomes" id="UP001141806"/>
    </source>
</evidence>
<protein>
    <submittedName>
        <fullName evidence="2">Uncharacterized protein</fullName>
    </submittedName>
</protein>
<keyword evidence="1" id="KW-0732">Signal</keyword>
<name>A0A9Q0L243_9MAGN</name>
<proteinExistence type="predicted"/>
<accession>A0A9Q0L243</accession>
<dbReference type="Proteomes" id="UP001141806">
    <property type="component" value="Unassembled WGS sequence"/>
</dbReference>
<sequence>MLQAMLIMFFIAHLWLLIISNTSCAEVEEVSGDGFPSPNACLNRSICQYPCPTSHHYHHHYDDDHHHHHHQQDTHRMVHHILLLKVIAHRAVVRAAINHLQILMENDASQSMFSS</sequence>
<dbReference type="OrthoDB" id="1433892at2759"/>